<reference evidence="1" key="1">
    <citation type="submission" date="2016-10" db="EMBL/GenBank/DDBJ databases">
        <authorList>
            <person name="Varghese N."/>
        </authorList>
    </citation>
    <scope>NUCLEOTIDE SEQUENCE</scope>
</reference>
<sequence length="197" mass="22877">MNSIYHFIIKPLDKTYENVKLVDGKELVINSNIENHIFVSKKAVVVSTPAAYKTKIKPGDEVYIHHNILRRYYNMKGVEKNSSTYFRDNLYFCSPEQIYMYNLKSHLNYCFVKPLKNKSILENRKEQPNVGIVKYTNKSLEAAEVTPGTLITFTPNSEFEFIINGERLYCMKSNDIALTHEYQGDEKENNPSWAKSS</sequence>
<dbReference type="EMBL" id="KY052816">
    <property type="protein sequence ID" value="ASF00175.1"/>
    <property type="molecule type" value="Genomic_DNA"/>
</dbReference>
<organism evidence="1">
    <name type="scientific">uncultured virus</name>
    <dbReference type="NCBI Taxonomy" id="340016"/>
    <lineage>
        <taxon>Viruses</taxon>
        <taxon>environmental samples</taxon>
    </lineage>
</organism>
<proteinExistence type="predicted"/>
<reference evidence="1" key="2">
    <citation type="journal article" date="2017" name="Nat. Commun.">
        <title>Single-virus genomics reveals hidden cosmopolitan and abundant viruses.</title>
        <authorList>
            <person name="Martinez-Hernandez F."/>
            <person name="Fornas O."/>
            <person name="Lluesma Gomez M."/>
            <person name="Bolduc B."/>
            <person name="de la Cruz Pena M.J."/>
            <person name="Martinez J.M."/>
            <person name="Anton J."/>
            <person name="Gasol J.M."/>
            <person name="Rosselli R."/>
            <person name="Rodriguez-Valera F."/>
            <person name="Sullivan M.B."/>
            <person name="Acinas S.G."/>
            <person name="Martinez-Garcia M."/>
        </authorList>
    </citation>
    <scope>NUCLEOTIDE SEQUENCE</scope>
</reference>
<evidence type="ECO:0000313" key="1">
    <source>
        <dbReference type="EMBL" id="ASF00175.1"/>
    </source>
</evidence>
<protein>
    <submittedName>
        <fullName evidence="1">Uncharacterized protein</fullName>
    </submittedName>
</protein>
<name>A0A218MLM0_9VIRU</name>
<accession>A0A218MLM0</accession>